<dbReference type="GO" id="GO:0006633">
    <property type="term" value="P:fatty acid biosynthetic process"/>
    <property type="evidence" value="ECO:0007669"/>
    <property type="project" value="TreeGrafter"/>
</dbReference>
<dbReference type="GO" id="GO:0016405">
    <property type="term" value="F:CoA-ligase activity"/>
    <property type="evidence" value="ECO:0007669"/>
    <property type="project" value="UniProtKB-ARBA"/>
</dbReference>
<evidence type="ECO:0000256" key="1">
    <source>
        <dbReference type="ARBA" id="ARBA00006432"/>
    </source>
</evidence>
<dbReference type="Pfam" id="PF13193">
    <property type="entry name" value="AMP-binding_C"/>
    <property type="match status" value="1"/>
</dbReference>
<dbReference type="InterPro" id="IPR045851">
    <property type="entry name" value="AMP-bd_C_sf"/>
</dbReference>
<comment type="similarity">
    <text evidence="1">Belongs to the ATP-dependent AMP-binding enzyme family.</text>
</comment>
<gene>
    <name evidence="8" type="ORF">GCM10010305_62230</name>
</gene>
<keyword evidence="9" id="KW-1185">Reference proteome</keyword>
<dbReference type="SUPFAM" id="SSF56801">
    <property type="entry name" value="Acetyl-CoA synthetase-like"/>
    <property type="match status" value="1"/>
</dbReference>
<feature type="domain" description="AMP-dependent synthetase/ligase" evidence="6">
    <location>
        <begin position="52"/>
        <end position="406"/>
    </location>
</feature>
<reference evidence="8" key="1">
    <citation type="journal article" date="2014" name="Int. J. Syst. Evol. Microbiol.">
        <title>Complete genome sequence of Corynebacterium casei LMG S-19264T (=DSM 44701T), isolated from a smear-ripened cheese.</title>
        <authorList>
            <consortium name="US DOE Joint Genome Institute (JGI-PGF)"/>
            <person name="Walter F."/>
            <person name="Albersmeier A."/>
            <person name="Kalinowski J."/>
            <person name="Ruckert C."/>
        </authorList>
    </citation>
    <scope>NUCLEOTIDE SEQUENCE</scope>
    <source>
        <strain evidence="8">JCM 4518</strain>
    </source>
</reference>
<evidence type="ECO:0000256" key="2">
    <source>
        <dbReference type="ARBA" id="ARBA00022598"/>
    </source>
</evidence>
<comment type="caution">
    <text evidence="8">The sequence shown here is derived from an EMBL/GenBank/DDBJ whole genome shotgun (WGS) entry which is preliminary data.</text>
</comment>
<dbReference type="GO" id="GO:0006637">
    <property type="term" value="P:acyl-CoA metabolic process"/>
    <property type="evidence" value="ECO:0007669"/>
    <property type="project" value="TreeGrafter"/>
</dbReference>
<protein>
    <submittedName>
        <fullName evidence="8">AMP-dependent synthetase</fullName>
    </submittedName>
</protein>
<dbReference type="Proteomes" id="UP000644020">
    <property type="component" value="Unassembled WGS sequence"/>
</dbReference>
<evidence type="ECO:0000256" key="5">
    <source>
        <dbReference type="SAM" id="MobiDB-lite"/>
    </source>
</evidence>
<dbReference type="GO" id="GO:0015645">
    <property type="term" value="F:fatty acid ligase activity"/>
    <property type="evidence" value="ECO:0007669"/>
    <property type="project" value="TreeGrafter"/>
</dbReference>
<dbReference type="GO" id="GO:0004321">
    <property type="term" value="F:fatty-acyl-CoA synthase activity"/>
    <property type="evidence" value="ECO:0007669"/>
    <property type="project" value="TreeGrafter"/>
</dbReference>
<dbReference type="PANTHER" id="PTHR43605:SF10">
    <property type="entry name" value="ACYL-COA SYNTHETASE MEDIUM CHAIN FAMILY MEMBER 3"/>
    <property type="match status" value="1"/>
</dbReference>
<dbReference type="FunFam" id="3.30.300.30:FF:000028">
    <property type="entry name" value="AMP-dependent synthetase"/>
    <property type="match status" value="1"/>
</dbReference>
<dbReference type="PANTHER" id="PTHR43605">
    <property type="entry name" value="ACYL-COENZYME A SYNTHETASE"/>
    <property type="match status" value="1"/>
</dbReference>
<keyword evidence="2" id="KW-0436">Ligase</keyword>
<reference evidence="8" key="2">
    <citation type="submission" date="2020-09" db="EMBL/GenBank/DDBJ databases">
        <authorList>
            <person name="Sun Q."/>
            <person name="Ohkuma M."/>
        </authorList>
    </citation>
    <scope>NUCLEOTIDE SEQUENCE</scope>
    <source>
        <strain evidence="8">JCM 4518</strain>
    </source>
</reference>
<dbReference type="Gene3D" id="3.40.50.12780">
    <property type="entry name" value="N-terminal domain of ligase-like"/>
    <property type="match status" value="1"/>
</dbReference>
<evidence type="ECO:0000313" key="9">
    <source>
        <dbReference type="Proteomes" id="UP000644020"/>
    </source>
</evidence>
<organism evidence="8 9">
    <name type="scientific">Streptomyces termitum</name>
    <dbReference type="NCBI Taxonomy" id="67368"/>
    <lineage>
        <taxon>Bacteria</taxon>
        <taxon>Bacillati</taxon>
        <taxon>Actinomycetota</taxon>
        <taxon>Actinomycetes</taxon>
        <taxon>Kitasatosporales</taxon>
        <taxon>Streptomycetaceae</taxon>
        <taxon>Streptomyces</taxon>
    </lineage>
</organism>
<keyword evidence="4" id="KW-0067">ATP-binding</keyword>
<proteinExistence type="inferred from homology"/>
<feature type="domain" description="AMP-binding enzyme C-terminal" evidence="7">
    <location>
        <begin position="457"/>
        <end position="534"/>
    </location>
</feature>
<dbReference type="RefSeq" id="WP_189983554.1">
    <property type="nucleotide sequence ID" value="NZ_BMUL01000029.1"/>
</dbReference>
<dbReference type="Pfam" id="PF00501">
    <property type="entry name" value="AMP-binding"/>
    <property type="match status" value="1"/>
</dbReference>
<dbReference type="FunFam" id="3.40.50.12780:FF:000058">
    <property type="entry name" value="Acetyl-coenzyme A synthetase"/>
    <property type="match status" value="1"/>
</dbReference>
<evidence type="ECO:0000259" key="7">
    <source>
        <dbReference type="Pfam" id="PF13193"/>
    </source>
</evidence>
<evidence type="ECO:0000259" key="6">
    <source>
        <dbReference type="Pfam" id="PF00501"/>
    </source>
</evidence>
<name>A0A918T8W0_9ACTN</name>
<evidence type="ECO:0000256" key="3">
    <source>
        <dbReference type="ARBA" id="ARBA00022741"/>
    </source>
</evidence>
<dbReference type="EMBL" id="BMUL01000029">
    <property type="protein sequence ID" value="GHB11027.1"/>
    <property type="molecule type" value="Genomic_DNA"/>
</dbReference>
<dbReference type="Gene3D" id="3.30.300.30">
    <property type="match status" value="1"/>
</dbReference>
<accession>A0A918T8W0</accession>
<evidence type="ECO:0000256" key="4">
    <source>
        <dbReference type="ARBA" id="ARBA00022840"/>
    </source>
</evidence>
<dbReference type="InterPro" id="IPR051087">
    <property type="entry name" value="Mitochondrial_ACSM"/>
</dbReference>
<dbReference type="InterPro" id="IPR025110">
    <property type="entry name" value="AMP-bd_C"/>
</dbReference>
<feature type="region of interest" description="Disordered" evidence="5">
    <location>
        <begin position="351"/>
        <end position="370"/>
    </location>
</feature>
<dbReference type="AlphaFoldDB" id="A0A918T8W0"/>
<dbReference type="GO" id="GO:0005524">
    <property type="term" value="F:ATP binding"/>
    <property type="evidence" value="ECO:0007669"/>
    <property type="project" value="UniProtKB-KW"/>
</dbReference>
<dbReference type="InterPro" id="IPR042099">
    <property type="entry name" value="ANL_N_sf"/>
</dbReference>
<evidence type="ECO:0000313" key="8">
    <source>
        <dbReference type="EMBL" id="GHB11027.1"/>
    </source>
</evidence>
<keyword evidence="3" id="KW-0547">Nucleotide-binding</keyword>
<sequence>MTATSATEEFRAARDFLLRHREDYTAAYEGFAWPRPERFNWALEWFDVIAEGNDATALHLVEEDGSEAKVSFAEMSARSNRVANWLRARGVAAGDRIIVMLGNQTELWETMLAAMKLRAVVIPATPLLGPADLRDRIERGRARHVIARAEDTAKFDEVPGDYGRITVGGAREGWTGYEDSAAASEVFAPDGPTPADDTLMLYFTSGTTARPKLVEHTHTSYPVGHLATMYWIGLKPGDVHLNISSPGWAKHAWSNLFAPWNAGATVFIHNYTRFDAGRLMAEMDRHGVTSFCAPPTVWRMLIQSDLGRLATPPREVVAAGEPLNPEVIEAVRRAWGVTIRDGFGQTETAVQVSNSPGQPLKEGSMGRPSPGYRVTLVDPVTGTPDVAEGEICLDLSARPVGLMTGYHGDPEKTAEAMAGGYYRTGDIGSRDEDGYIHYVGRADDVFKASDYKISPFELESALLEHEAVAEAAVVPAPDPLRLAVPKAYVVLAEGFEPDAETARALFAHSRAVLAPYKRVRRIEFADLPKTVSGKIRRVELRRLTAEGAPTGPEFTEGDLK</sequence>
<dbReference type="InterPro" id="IPR000873">
    <property type="entry name" value="AMP-dep_synth/lig_dom"/>
</dbReference>